<dbReference type="PANTHER" id="PTHR19143:SF444">
    <property type="entry name" value="PROTEIN SCABROUS"/>
    <property type="match status" value="1"/>
</dbReference>
<comment type="caution">
    <text evidence="2">The sequence shown here is derived from an EMBL/GenBank/DDBJ whole genome shotgun (WGS) entry which is preliminary data.</text>
</comment>
<dbReference type="Proteomes" id="UP001152320">
    <property type="component" value="Chromosome 11"/>
</dbReference>
<feature type="domain" description="Fibrinogen C-terminal" evidence="1">
    <location>
        <begin position="1"/>
        <end position="227"/>
    </location>
</feature>
<gene>
    <name evidence="2" type="ORF">HOLleu_23029</name>
</gene>
<dbReference type="SUPFAM" id="SSF56496">
    <property type="entry name" value="Fibrinogen C-terminal domain-like"/>
    <property type="match status" value="1"/>
</dbReference>
<dbReference type="InterPro" id="IPR050373">
    <property type="entry name" value="Fibrinogen_C-term_domain"/>
</dbReference>
<keyword evidence="3" id="KW-1185">Reference proteome</keyword>
<organism evidence="2 3">
    <name type="scientific">Holothuria leucospilota</name>
    <name type="common">Black long sea cucumber</name>
    <name type="synonym">Mertensiothuria leucospilota</name>
    <dbReference type="NCBI Taxonomy" id="206669"/>
    <lineage>
        <taxon>Eukaryota</taxon>
        <taxon>Metazoa</taxon>
        <taxon>Echinodermata</taxon>
        <taxon>Eleutherozoa</taxon>
        <taxon>Echinozoa</taxon>
        <taxon>Holothuroidea</taxon>
        <taxon>Aspidochirotacea</taxon>
        <taxon>Aspidochirotida</taxon>
        <taxon>Holothuriidae</taxon>
        <taxon>Holothuria</taxon>
    </lineage>
</organism>
<proteinExistence type="predicted"/>
<dbReference type="InterPro" id="IPR002181">
    <property type="entry name" value="Fibrinogen_a/b/g_C_dom"/>
</dbReference>
<dbReference type="Pfam" id="PF00147">
    <property type="entry name" value="Fibrinogen_C"/>
    <property type="match status" value="1"/>
</dbReference>
<accession>A0A9Q1BU92</accession>
<dbReference type="NCBIfam" id="NF040941">
    <property type="entry name" value="GGGWT_bact"/>
    <property type="match status" value="1"/>
</dbReference>
<evidence type="ECO:0000259" key="1">
    <source>
        <dbReference type="PROSITE" id="PS51406"/>
    </source>
</evidence>
<evidence type="ECO:0000313" key="3">
    <source>
        <dbReference type="Proteomes" id="UP001152320"/>
    </source>
</evidence>
<dbReference type="OrthoDB" id="7735366at2759"/>
<dbReference type="SMART" id="SM00186">
    <property type="entry name" value="FBG"/>
    <property type="match status" value="1"/>
</dbReference>
<dbReference type="AlphaFoldDB" id="A0A9Q1BU92"/>
<dbReference type="PROSITE" id="PS51406">
    <property type="entry name" value="FIBRINOGEN_C_2"/>
    <property type="match status" value="1"/>
</dbReference>
<evidence type="ECO:0000313" key="2">
    <source>
        <dbReference type="EMBL" id="KAJ8032936.1"/>
    </source>
</evidence>
<dbReference type="GO" id="GO:0005615">
    <property type="term" value="C:extracellular space"/>
    <property type="evidence" value="ECO:0007669"/>
    <property type="project" value="TreeGrafter"/>
</dbReference>
<protein>
    <submittedName>
        <fullName evidence="2">Tenascin-R</fullName>
    </submittedName>
</protein>
<reference evidence="2" key="1">
    <citation type="submission" date="2021-10" db="EMBL/GenBank/DDBJ databases">
        <title>Tropical sea cucumber genome reveals ecological adaptation and Cuvierian tubules defense mechanism.</title>
        <authorList>
            <person name="Chen T."/>
        </authorList>
    </citation>
    <scope>NUCLEOTIDE SEQUENCE</scope>
    <source>
        <strain evidence="2">Nanhai2018</strain>
        <tissue evidence="2">Muscle</tissue>
    </source>
</reference>
<sequence length="227" mass="26125">MESYNAGNTADGIYTIYPESWSGSKFDVYCDMTTDGGGWTIFQRRMSGSVSFYQTWASYKMGFGEQTGEHWLGNDKIYSLTRSKTYQLRVDLVDSGGRPYHALYDLFRINDENDNYRLVNLGSFNGTAGHDAMASNHNKSFSTYDRDNSGSKYNATKKHEGAWWYHNAHRLSTPHCNTWNMDSAYFYCSFSNLNGNYSGGRTNNIFWYRLPGNDCNIRKTEMKIRPI</sequence>
<dbReference type="PANTHER" id="PTHR19143">
    <property type="entry name" value="FIBRINOGEN/TENASCIN/ANGIOPOEITIN"/>
    <property type="match status" value="1"/>
</dbReference>
<dbReference type="EMBL" id="JAIZAY010000011">
    <property type="protein sequence ID" value="KAJ8032936.1"/>
    <property type="molecule type" value="Genomic_DNA"/>
</dbReference>
<dbReference type="CDD" id="cd00087">
    <property type="entry name" value="FReD"/>
    <property type="match status" value="1"/>
</dbReference>
<dbReference type="Gene3D" id="3.90.215.10">
    <property type="entry name" value="Gamma Fibrinogen, chain A, domain 1"/>
    <property type="match status" value="1"/>
</dbReference>
<dbReference type="InterPro" id="IPR014716">
    <property type="entry name" value="Fibrinogen_a/b/g_C_1"/>
</dbReference>
<dbReference type="InterPro" id="IPR036056">
    <property type="entry name" value="Fibrinogen-like_C"/>
</dbReference>
<name>A0A9Q1BU92_HOLLE</name>